<dbReference type="AlphaFoldDB" id="A0A562NU93"/>
<feature type="domain" description="ABC transmembrane type-2" evidence="12">
    <location>
        <begin position="44"/>
        <end position="265"/>
    </location>
</feature>
<keyword evidence="14" id="KW-1185">Reference proteome</keyword>
<dbReference type="EMBL" id="VLKU01000003">
    <property type="protein sequence ID" value="TWI35735.1"/>
    <property type="molecule type" value="Genomic_DNA"/>
</dbReference>
<keyword evidence="10 11" id="KW-0472">Membrane</keyword>
<evidence type="ECO:0000259" key="12">
    <source>
        <dbReference type="PROSITE" id="PS51012"/>
    </source>
</evidence>
<evidence type="ECO:0000313" key="13">
    <source>
        <dbReference type="EMBL" id="TWI35735.1"/>
    </source>
</evidence>
<feature type="transmembrane region" description="Helical" evidence="11">
    <location>
        <begin position="161"/>
        <end position="182"/>
    </location>
</feature>
<name>A0A562NU93_9RHOB</name>
<keyword evidence="7" id="KW-0972">Capsule biogenesis/degradation</keyword>
<evidence type="ECO:0000256" key="7">
    <source>
        <dbReference type="ARBA" id="ARBA00022903"/>
    </source>
</evidence>
<feature type="transmembrane region" description="Helical" evidence="11">
    <location>
        <begin position="46"/>
        <end position="67"/>
    </location>
</feature>
<comment type="caution">
    <text evidence="13">The sequence shown here is derived from an EMBL/GenBank/DDBJ whole genome shotgun (WGS) entry which is preliminary data.</text>
</comment>
<dbReference type="OrthoDB" id="8479094at2"/>
<dbReference type="GO" id="GO:0015774">
    <property type="term" value="P:polysaccharide transport"/>
    <property type="evidence" value="ECO:0007669"/>
    <property type="project" value="UniProtKB-KW"/>
</dbReference>
<reference evidence="13 14" key="1">
    <citation type="journal article" date="2015" name="Stand. Genomic Sci.">
        <title>Genomic Encyclopedia of Bacterial and Archaeal Type Strains, Phase III: the genomes of soil and plant-associated and newly described type strains.</title>
        <authorList>
            <person name="Whitman W.B."/>
            <person name="Woyke T."/>
            <person name="Klenk H.P."/>
            <person name="Zhou Y."/>
            <person name="Lilburn T.G."/>
            <person name="Beck B.J."/>
            <person name="De Vos P."/>
            <person name="Vandamme P."/>
            <person name="Eisen J.A."/>
            <person name="Garrity G."/>
            <person name="Hugenholtz P."/>
            <person name="Kyrpides N.C."/>
        </authorList>
    </citation>
    <scope>NUCLEOTIDE SEQUENCE [LARGE SCALE GENOMIC DNA]</scope>
    <source>
        <strain evidence="13 14">CGMCC 1.5364</strain>
    </source>
</reference>
<dbReference type="PANTHER" id="PTHR30413">
    <property type="entry name" value="INNER MEMBRANE TRANSPORT PERMEASE"/>
    <property type="match status" value="1"/>
</dbReference>
<gene>
    <name evidence="13" type="ORF">IQ24_01093</name>
</gene>
<comment type="caution">
    <text evidence="11">Lacks conserved residue(s) required for the propagation of feature annotation.</text>
</comment>
<evidence type="ECO:0000256" key="10">
    <source>
        <dbReference type="ARBA" id="ARBA00023136"/>
    </source>
</evidence>
<dbReference type="InterPro" id="IPR047817">
    <property type="entry name" value="ABC2_TM_bact-type"/>
</dbReference>
<evidence type="ECO:0000256" key="9">
    <source>
        <dbReference type="ARBA" id="ARBA00023047"/>
    </source>
</evidence>
<dbReference type="InterPro" id="IPR013525">
    <property type="entry name" value="ABC2_TM"/>
</dbReference>
<dbReference type="InterPro" id="IPR000412">
    <property type="entry name" value="ABC_2_transport"/>
</dbReference>
<evidence type="ECO:0000256" key="5">
    <source>
        <dbReference type="ARBA" id="ARBA00022597"/>
    </source>
</evidence>
<dbReference type="PRINTS" id="PR00164">
    <property type="entry name" value="ABC2TRNSPORT"/>
</dbReference>
<evidence type="ECO:0000256" key="8">
    <source>
        <dbReference type="ARBA" id="ARBA00022989"/>
    </source>
</evidence>
<evidence type="ECO:0000256" key="3">
    <source>
        <dbReference type="ARBA" id="ARBA00022448"/>
    </source>
</evidence>
<evidence type="ECO:0000256" key="1">
    <source>
        <dbReference type="ARBA" id="ARBA00004651"/>
    </source>
</evidence>
<sequence>MSDIPIPNRKPQKPGKIGPRFRSVRIIVALMLREISTTYGRSAGGYLWAVLEPVLGVTLLTVIFSMTLAKPSLGTNFPLFYATGFLPFVMFNDMSNKIAQSIRFSKPFLAYPSVTFLDSMVARLLLNALTHTAVLAIVLVGIFVIFQLPLVIDLGPVAEALVLLTLLAAGVGTVNCYLISTFPIWERAWQIITRPLFLISGIFFLYDMMPPKAQAILWYNPLIHCIGLLRSGIYPTYKSDYVSHGYVIGVSVALLLLGLLLLVRNYRRLLER</sequence>
<dbReference type="GO" id="GO:0140359">
    <property type="term" value="F:ABC-type transporter activity"/>
    <property type="evidence" value="ECO:0007669"/>
    <property type="project" value="InterPro"/>
</dbReference>
<proteinExistence type="inferred from homology"/>
<dbReference type="RefSeq" id="WP_145396804.1">
    <property type="nucleotide sequence ID" value="NZ_VLKU01000003.1"/>
</dbReference>
<evidence type="ECO:0000256" key="4">
    <source>
        <dbReference type="ARBA" id="ARBA00022475"/>
    </source>
</evidence>
<keyword evidence="9" id="KW-0625">Polysaccharide transport</keyword>
<feature type="transmembrane region" description="Helical" evidence="11">
    <location>
        <begin position="79"/>
        <end position="96"/>
    </location>
</feature>
<keyword evidence="8 11" id="KW-1133">Transmembrane helix</keyword>
<dbReference type="Pfam" id="PF01061">
    <property type="entry name" value="ABC2_membrane"/>
    <property type="match status" value="1"/>
</dbReference>
<feature type="transmembrane region" description="Helical" evidence="11">
    <location>
        <begin position="132"/>
        <end position="152"/>
    </location>
</feature>
<keyword evidence="3 11" id="KW-0813">Transport</keyword>
<dbReference type="PROSITE" id="PS51012">
    <property type="entry name" value="ABC_TM2"/>
    <property type="match status" value="1"/>
</dbReference>
<accession>A0A562NU93</accession>
<dbReference type="PANTHER" id="PTHR30413:SF10">
    <property type="entry name" value="CAPSULE POLYSACCHARIDE EXPORT INNER-MEMBRANE PROTEIN CTRC"/>
    <property type="match status" value="1"/>
</dbReference>
<comment type="subcellular location">
    <subcellularLocation>
        <location evidence="11">Cell inner membrane</location>
        <topology evidence="11">Multi-pass membrane protein</topology>
    </subcellularLocation>
    <subcellularLocation>
        <location evidence="1">Cell membrane</location>
        <topology evidence="1">Multi-pass membrane protein</topology>
    </subcellularLocation>
</comment>
<evidence type="ECO:0000256" key="2">
    <source>
        <dbReference type="ARBA" id="ARBA00007783"/>
    </source>
</evidence>
<evidence type="ECO:0000313" key="14">
    <source>
        <dbReference type="Proteomes" id="UP000316225"/>
    </source>
</evidence>
<keyword evidence="6 11" id="KW-0812">Transmembrane</keyword>
<feature type="transmembrane region" description="Helical" evidence="11">
    <location>
        <begin position="243"/>
        <end position="263"/>
    </location>
</feature>
<protein>
    <recommendedName>
        <fullName evidence="11">Transport permease protein</fullName>
    </recommendedName>
</protein>
<dbReference type="GO" id="GO:0043190">
    <property type="term" value="C:ATP-binding cassette (ABC) transporter complex"/>
    <property type="evidence" value="ECO:0007669"/>
    <property type="project" value="InterPro"/>
</dbReference>
<keyword evidence="5" id="KW-0762">Sugar transport</keyword>
<keyword evidence="4 11" id="KW-1003">Cell membrane</keyword>
<dbReference type="Proteomes" id="UP000316225">
    <property type="component" value="Unassembled WGS sequence"/>
</dbReference>
<organism evidence="13 14">
    <name type="scientific">Paracoccus sulfuroxidans</name>
    <dbReference type="NCBI Taxonomy" id="384678"/>
    <lineage>
        <taxon>Bacteria</taxon>
        <taxon>Pseudomonadati</taxon>
        <taxon>Pseudomonadota</taxon>
        <taxon>Alphaproteobacteria</taxon>
        <taxon>Rhodobacterales</taxon>
        <taxon>Paracoccaceae</taxon>
        <taxon>Paracoccus</taxon>
    </lineage>
</organism>
<evidence type="ECO:0000256" key="6">
    <source>
        <dbReference type="ARBA" id="ARBA00022692"/>
    </source>
</evidence>
<evidence type="ECO:0000256" key="11">
    <source>
        <dbReference type="RuleBase" id="RU361157"/>
    </source>
</evidence>
<dbReference type="GO" id="GO:0015920">
    <property type="term" value="P:lipopolysaccharide transport"/>
    <property type="evidence" value="ECO:0007669"/>
    <property type="project" value="TreeGrafter"/>
</dbReference>
<comment type="similarity">
    <text evidence="2 11">Belongs to the ABC-2 integral membrane protein family.</text>
</comment>